<evidence type="ECO:0000313" key="1">
    <source>
        <dbReference type="EMBL" id="BBP44968.1"/>
    </source>
</evidence>
<protein>
    <recommendedName>
        <fullName evidence="3">PilZ domain-containing protein</fullName>
    </recommendedName>
</protein>
<dbReference type="Proteomes" id="UP000501726">
    <property type="component" value="Chromosome"/>
</dbReference>
<evidence type="ECO:0008006" key="3">
    <source>
        <dbReference type="Google" id="ProtNLM"/>
    </source>
</evidence>
<organism evidence="1 2">
    <name type="scientific">Thiosulfatimonas sediminis</name>
    <dbReference type="NCBI Taxonomy" id="2675054"/>
    <lineage>
        <taxon>Bacteria</taxon>
        <taxon>Pseudomonadati</taxon>
        <taxon>Pseudomonadota</taxon>
        <taxon>Gammaproteobacteria</taxon>
        <taxon>Thiotrichales</taxon>
        <taxon>Piscirickettsiaceae</taxon>
        <taxon>Thiosulfatimonas</taxon>
    </lineage>
</organism>
<dbReference type="EMBL" id="AP021889">
    <property type="protein sequence ID" value="BBP44968.1"/>
    <property type="molecule type" value="Genomic_DNA"/>
</dbReference>
<accession>A0A6F8PSH2</accession>
<sequence>MQTREQVDQELALWGKMVAKSYFLDVHKRADFRLNVELPAVMNLGSKIANIWMVNISPKGFAFRCEPRLRKSILEEGINQFEFNLVLQNINHPAFSVDFKVCNVVQEITGAVRFCCEILEESTSYNQFFEEIYAQKQSAPQAMTSVHAEGFEHFMTG</sequence>
<name>A0A6F8PSH2_9GAMM</name>
<reference evidence="2" key="1">
    <citation type="submission" date="2019-11" db="EMBL/GenBank/DDBJ databases">
        <title>Isolation and characterization of two novel species in the genus Thiomicrorhabdus.</title>
        <authorList>
            <person name="Mochizuki J."/>
            <person name="Kojima H."/>
            <person name="Fukui M."/>
        </authorList>
    </citation>
    <scope>NUCLEOTIDE SEQUENCE [LARGE SCALE GENOMIC DNA]</scope>
    <source>
        <strain evidence="2">aks77</strain>
    </source>
</reference>
<proteinExistence type="predicted"/>
<dbReference type="KEGG" id="tse:THMIRHAS_03410"/>
<dbReference type="RefSeq" id="WP_173269953.1">
    <property type="nucleotide sequence ID" value="NZ_AP021889.1"/>
</dbReference>
<keyword evidence="2" id="KW-1185">Reference proteome</keyword>
<evidence type="ECO:0000313" key="2">
    <source>
        <dbReference type="Proteomes" id="UP000501726"/>
    </source>
</evidence>
<dbReference type="AlphaFoldDB" id="A0A6F8PSH2"/>
<gene>
    <name evidence="1" type="ORF">THMIRHAS_03410</name>
</gene>